<dbReference type="Gene3D" id="1.20.1070.10">
    <property type="entry name" value="Rhodopsin 7-helix transmembrane proteins"/>
    <property type="match status" value="1"/>
</dbReference>
<evidence type="ECO:0000313" key="3">
    <source>
        <dbReference type="Proteomes" id="UP000053660"/>
    </source>
</evidence>
<evidence type="ECO:0000313" key="2">
    <source>
        <dbReference type="EMBL" id="KHJ91231.1"/>
    </source>
</evidence>
<evidence type="ECO:0000256" key="1">
    <source>
        <dbReference type="SAM" id="Phobius"/>
    </source>
</evidence>
<feature type="transmembrane region" description="Helical" evidence="1">
    <location>
        <begin position="81"/>
        <end position="100"/>
    </location>
</feature>
<reference evidence="2 3" key="1">
    <citation type="submission" date="2014-03" db="EMBL/GenBank/DDBJ databases">
        <title>Draft genome of the hookworm Oesophagostomum dentatum.</title>
        <authorList>
            <person name="Mitreva M."/>
        </authorList>
    </citation>
    <scope>NUCLEOTIDE SEQUENCE [LARGE SCALE GENOMIC DNA]</scope>
    <source>
        <strain evidence="2 3">OD-Hann</strain>
    </source>
</reference>
<keyword evidence="1" id="KW-0472">Membrane</keyword>
<name>A0A0B1T526_OESDE</name>
<dbReference type="AlphaFoldDB" id="A0A0B1T526"/>
<dbReference type="Proteomes" id="UP000053660">
    <property type="component" value="Unassembled WGS sequence"/>
</dbReference>
<proteinExistence type="predicted"/>
<sequence length="125" mass="14576">MHGCSYLLDVYYDDLTSYRAYSRAEVTRLRSRIRAVTRMLVMVVSCYLAANIIDVIVAFWETIDIESLFANEGFYTVTTDISSYLPILACAMRPPIYIINDKQIRTEVRMRILRYKLKLCHSFIG</sequence>
<keyword evidence="1" id="KW-1133">Transmembrane helix</keyword>
<keyword evidence="1" id="KW-0812">Transmembrane</keyword>
<evidence type="ECO:0008006" key="4">
    <source>
        <dbReference type="Google" id="ProtNLM"/>
    </source>
</evidence>
<dbReference type="PANTHER" id="PTHR46709">
    <property type="entry name" value="PROTEIN CBG23488-RELATED"/>
    <property type="match status" value="1"/>
</dbReference>
<feature type="transmembrane region" description="Helical" evidence="1">
    <location>
        <begin position="39"/>
        <end position="61"/>
    </location>
</feature>
<dbReference type="OrthoDB" id="5799915at2759"/>
<keyword evidence="3" id="KW-1185">Reference proteome</keyword>
<dbReference type="SUPFAM" id="SSF81321">
    <property type="entry name" value="Family A G protein-coupled receptor-like"/>
    <property type="match status" value="1"/>
</dbReference>
<accession>A0A0B1T526</accession>
<organism evidence="2 3">
    <name type="scientific">Oesophagostomum dentatum</name>
    <name type="common">Nodular worm</name>
    <dbReference type="NCBI Taxonomy" id="61180"/>
    <lineage>
        <taxon>Eukaryota</taxon>
        <taxon>Metazoa</taxon>
        <taxon>Ecdysozoa</taxon>
        <taxon>Nematoda</taxon>
        <taxon>Chromadorea</taxon>
        <taxon>Rhabditida</taxon>
        <taxon>Rhabditina</taxon>
        <taxon>Rhabditomorpha</taxon>
        <taxon>Strongyloidea</taxon>
        <taxon>Strongylidae</taxon>
        <taxon>Oesophagostomum</taxon>
    </lineage>
</organism>
<dbReference type="PANTHER" id="PTHR46709:SF8">
    <property type="entry name" value="G-PROTEIN COUPLED RECEPTORS FAMILY 1 PROFILE DOMAIN-CONTAINING PROTEIN"/>
    <property type="match status" value="1"/>
</dbReference>
<dbReference type="EMBL" id="KN552246">
    <property type="protein sequence ID" value="KHJ91231.1"/>
    <property type="molecule type" value="Genomic_DNA"/>
</dbReference>
<gene>
    <name evidence="2" type="ORF">OESDEN_08911</name>
</gene>
<protein>
    <recommendedName>
        <fullName evidence="4">G-protein coupled receptors family 1 profile domain-containing protein</fullName>
    </recommendedName>
</protein>